<dbReference type="Gene3D" id="3.30.450.290">
    <property type="match status" value="1"/>
</dbReference>
<accession>A0A7X2D2K4</accession>
<dbReference type="PROSITE" id="PS50109">
    <property type="entry name" value="HIS_KIN"/>
    <property type="match status" value="1"/>
</dbReference>
<keyword evidence="6" id="KW-0808">Transferase</keyword>
<reference evidence="19 20" key="1">
    <citation type="submission" date="2019-10" db="EMBL/GenBank/DDBJ databases">
        <title>Draft whole-genome sequence of the purple nonsulfur photosynthetic bacterium Roseospira navarrensis DSM 15114.</title>
        <authorList>
            <person name="Kyndt J.A."/>
            <person name="Meyer T.E."/>
        </authorList>
    </citation>
    <scope>NUCLEOTIDE SEQUENCE [LARGE SCALE GENOMIC DNA]</scope>
    <source>
        <strain evidence="19 20">DSM 15114</strain>
    </source>
</reference>
<dbReference type="SUPFAM" id="SSF55874">
    <property type="entry name" value="ATPase domain of HSP90 chaperone/DNA topoisomerase II/histidine kinase"/>
    <property type="match status" value="1"/>
</dbReference>
<evidence type="ECO:0000259" key="16">
    <source>
        <dbReference type="PROSITE" id="PS50109"/>
    </source>
</evidence>
<evidence type="ECO:0000256" key="2">
    <source>
        <dbReference type="ARBA" id="ARBA00004236"/>
    </source>
</evidence>
<dbReference type="InterPro" id="IPR005467">
    <property type="entry name" value="His_kinase_dom"/>
</dbReference>
<organism evidence="19 20">
    <name type="scientific">Roseospira navarrensis</name>
    <dbReference type="NCBI Taxonomy" id="140058"/>
    <lineage>
        <taxon>Bacteria</taxon>
        <taxon>Pseudomonadati</taxon>
        <taxon>Pseudomonadota</taxon>
        <taxon>Alphaproteobacteria</taxon>
        <taxon>Rhodospirillales</taxon>
        <taxon>Rhodospirillaceae</taxon>
        <taxon>Roseospira</taxon>
    </lineage>
</organism>
<feature type="domain" description="Cytochrome c" evidence="18">
    <location>
        <begin position="125"/>
        <end position="233"/>
    </location>
</feature>
<dbReference type="EMBL" id="WIVE01000009">
    <property type="protein sequence ID" value="MQX35873.1"/>
    <property type="molecule type" value="Genomic_DNA"/>
</dbReference>
<dbReference type="InterPro" id="IPR003661">
    <property type="entry name" value="HisK_dim/P_dom"/>
</dbReference>
<dbReference type="InterPro" id="IPR009056">
    <property type="entry name" value="Cyt_c-like_dom"/>
</dbReference>
<comment type="catalytic activity">
    <reaction evidence="1">
        <text>ATP + protein L-histidine = ADP + protein N-phospho-L-histidine.</text>
        <dbReference type="EC" id="2.7.13.3"/>
    </reaction>
</comment>
<dbReference type="OrthoDB" id="9813151at2"/>
<keyword evidence="13 15" id="KW-0472">Membrane</keyword>
<keyword evidence="20" id="KW-1185">Reference proteome</keyword>
<dbReference type="InterPro" id="IPR050736">
    <property type="entry name" value="Sensor_HK_Regulatory"/>
</dbReference>
<dbReference type="EC" id="2.7.13.3" evidence="3"/>
<comment type="caution">
    <text evidence="19">The sequence shown here is derived from an EMBL/GenBank/DDBJ whole genome shotgun (WGS) entry which is preliminary data.</text>
</comment>
<evidence type="ECO:0000256" key="10">
    <source>
        <dbReference type="ARBA" id="ARBA00022840"/>
    </source>
</evidence>
<evidence type="ECO:0000256" key="11">
    <source>
        <dbReference type="ARBA" id="ARBA00023004"/>
    </source>
</evidence>
<dbReference type="InterPro" id="IPR003660">
    <property type="entry name" value="HAMP_dom"/>
</dbReference>
<sequence length="528" mass="56974">MTQTWTITHWLAAIFMVAVLASGLLLGAMLQWQTNESVLRLAQNQARTTAHQVFQSVYASMRRGTAHDEIREIMARQNAGPTTGTVRLVRGEAVSGQYGVSPLSSHGLVTDPKVQAVFRSGETRYDMADGRVRYLFPLVLQEECAACHAGAVGRTVNGVITVDVALAALRQPLSLLSDTAFLGFMGALVVVFGALFVTVRLMIVRPIQALAGTMGRLAKDPVHNGRVLVGSFRARELRGLAASFNDLMGRVSRQRIDLEDQARALGDARDAAEDARIQADAANMAKSHFLASMSHELRTPLNAVMGFAEVLRDEMFGPLGSAKYREYAQDIHASGSHLRDLVDDLLDLARIEADKFELHMEPTPVCTEIQACIALFRERAAAKRLSLTGSCPGDLPPLIADGRALRQMLFNLVSNAVKYTPDGGRIRVSASATDTTVALAVSDTGIGIRTELHELVFAAYGRVQDVVTRDIEGTGLGLSLVRALMEKHGGAVTLDSTPGRGSTFTLVFPRQVGPDEGDRWTGVETAAA</sequence>
<keyword evidence="10" id="KW-0067">ATP-binding</keyword>
<dbReference type="Gene3D" id="3.30.565.10">
    <property type="entry name" value="Histidine kinase-like ATPase, C-terminal domain"/>
    <property type="match status" value="1"/>
</dbReference>
<dbReference type="GO" id="GO:0020037">
    <property type="term" value="F:heme binding"/>
    <property type="evidence" value="ECO:0007669"/>
    <property type="project" value="InterPro"/>
</dbReference>
<keyword evidence="12" id="KW-0902">Two-component regulatory system</keyword>
<evidence type="ECO:0000259" key="18">
    <source>
        <dbReference type="PROSITE" id="PS51007"/>
    </source>
</evidence>
<gene>
    <name evidence="19" type="ORF">GHC57_05000</name>
</gene>
<evidence type="ECO:0000256" key="4">
    <source>
        <dbReference type="ARBA" id="ARBA00022475"/>
    </source>
</evidence>
<dbReference type="GO" id="GO:0005886">
    <property type="term" value="C:plasma membrane"/>
    <property type="evidence" value="ECO:0007669"/>
    <property type="project" value="UniProtKB-SubCell"/>
</dbReference>
<evidence type="ECO:0000313" key="20">
    <source>
        <dbReference type="Proteomes" id="UP000434582"/>
    </source>
</evidence>
<dbReference type="PANTHER" id="PTHR43711:SF1">
    <property type="entry name" value="HISTIDINE KINASE 1"/>
    <property type="match status" value="1"/>
</dbReference>
<evidence type="ECO:0000313" key="19">
    <source>
        <dbReference type="EMBL" id="MQX35873.1"/>
    </source>
</evidence>
<dbReference type="SMART" id="SM00388">
    <property type="entry name" value="HisKA"/>
    <property type="match status" value="1"/>
</dbReference>
<dbReference type="AlphaFoldDB" id="A0A7X2D2K4"/>
<dbReference type="Proteomes" id="UP000434582">
    <property type="component" value="Unassembled WGS sequence"/>
</dbReference>
<dbReference type="FunFam" id="3.30.565.10:FF:000023">
    <property type="entry name" value="PAS domain-containing sensor histidine kinase"/>
    <property type="match status" value="1"/>
</dbReference>
<dbReference type="InterPro" id="IPR004358">
    <property type="entry name" value="Sig_transdc_His_kin-like_C"/>
</dbReference>
<evidence type="ECO:0000256" key="5">
    <source>
        <dbReference type="ARBA" id="ARBA00022553"/>
    </source>
</evidence>
<keyword evidence="15" id="KW-1133">Transmembrane helix</keyword>
<keyword evidence="7 14" id="KW-0479">Metal-binding</keyword>
<dbReference type="PANTHER" id="PTHR43711">
    <property type="entry name" value="TWO-COMPONENT HISTIDINE KINASE"/>
    <property type="match status" value="1"/>
</dbReference>
<dbReference type="Gene3D" id="1.10.287.130">
    <property type="match status" value="1"/>
</dbReference>
<proteinExistence type="predicted"/>
<dbReference type="Gene3D" id="6.10.340.10">
    <property type="match status" value="1"/>
</dbReference>
<dbReference type="PROSITE" id="PS51007">
    <property type="entry name" value="CYTC"/>
    <property type="match status" value="1"/>
</dbReference>
<dbReference type="RefSeq" id="WP_153341804.1">
    <property type="nucleotide sequence ID" value="NZ_WIVE01000009.1"/>
</dbReference>
<evidence type="ECO:0000256" key="3">
    <source>
        <dbReference type="ARBA" id="ARBA00012438"/>
    </source>
</evidence>
<dbReference type="InterPro" id="IPR003594">
    <property type="entry name" value="HATPase_dom"/>
</dbReference>
<evidence type="ECO:0000256" key="9">
    <source>
        <dbReference type="ARBA" id="ARBA00022777"/>
    </source>
</evidence>
<evidence type="ECO:0000259" key="17">
    <source>
        <dbReference type="PROSITE" id="PS50885"/>
    </source>
</evidence>
<name>A0A7X2D2K4_9PROT</name>
<evidence type="ECO:0000256" key="15">
    <source>
        <dbReference type="SAM" id="Phobius"/>
    </source>
</evidence>
<keyword evidence="15" id="KW-0812">Transmembrane</keyword>
<evidence type="ECO:0000256" key="6">
    <source>
        <dbReference type="ARBA" id="ARBA00022679"/>
    </source>
</evidence>
<feature type="transmembrane region" description="Helical" evidence="15">
    <location>
        <begin position="180"/>
        <end position="203"/>
    </location>
</feature>
<evidence type="ECO:0000256" key="1">
    <source>
        <dbReference type="ARBA" id="ARBA00000085"/>
    </source>
</evidence>
<dbReference type="SMART" id="SM00387">
    <property type="entry name" value="HATPase_c"/>
    <property type="match status" value="1"/>
</dbReference>
<keyword evidence="11 14" id="KW-0408">Iron</keyword>
<dbReference type="SUPFAM" id="SSF47384">
    <property type="entry name" value="Homodimeric domain of signal transducing histidine kinase"/>
    <property type="match status" value="1"/>
</dbReference>
<comment type="subcellular location">
    <subcellularLocation>
        <location evidence="2">Cell membrane</location>
    </subcellularLocation>
</comment>
<dbReference type="GO" id="GO:0000155">
    <property type="term" value="F:phosphorelay sensor kinase activity"/>
    <property type="evidence" value="ECO:0007669"/>
    <property type="project" value="InterPro"/>
</dbReference>
<dbReference type="GO" id="GO:0009055">
    <property type="term" value="F:electron transfer activity"/>
    <property type="evidence" value="ECO:0007669"/>
    <property type="project" value="InterPro"/>
</dbReference>
<dbReference type="InterPro" id="IPR036890">
    <property type="entry name" value="HATPase_C_sf"/>
</dbReference>
<feature type="domain" description="HAMP" evidence="17">
    <location>
        <begin position="201"/>
        <end position="256"/>
    </location>
</feature>
<dbReference type="Pfam" id="PF00512">
    <property type="entry name" value="HisKA"/>
    <property type="match status" value="1"/>
</dbReference>
<evidence type="ECO:0000256" key="14">
    <source>
        <dbReference type="PROSITE-ProRule" id="PRU00433"/>
    </source>
</evidence>
<dbReference type="CDD" id="cd00082">
    <property type="entry name" value="HisKA"/>
    <property type="match status" value="1"/>
</dbReference>
<evidence type="ECO:0000256" key="7">
    <source>
        <dbReference type="ARBA" id="ARBA00022723"/>
    </source>
</evidence>
<dbReference type="GO" id="GO:0005524">
    <property type="term" value="F:ATP binding"/>
    <property type="evidence" value="ECO:0007669"/>
    <property type="project" value="UniProtKB-KW"/>
</dbReference>
<feature type="domain" description="Histidine kinase" evidence="16">
    <location>
        <begin position="292"/>
        <end position="512"/>
    </location>
</feature>
<evidence type="ECO:0000256" key="12">
    <source>
        <dbReference type="ARBA" id="ARBA00023012"/>
    </source>
</evidence>
<keyword evidence="5" id="KW-0597">Phosphoprotein</keyword>
<keyword evidence="8" id="KW-0547">Nucleotide-binding</keyword>
<keyword evidence="14" id="KW-0349">Heme</keyword>
<dbReference type="PRINTS" id="PR00344">
    <property type="entry name" value="BCTRLSENSOR"/>
</dbReference>
<dbReference type="PROSITE" id="PS50885">
    <property type="entry name" value="HAMP"/>
    <property type="match status" value="1"/>
</dbReference>
<dbReference type="GO" id="GO:0046872">
    <property type="term" value="F:metal ion binding"/>
    <property type="evidence" value="ECO:0007669"/>
    <property type="project" value="UniProtKB-KW"/>
</dbReference>
<feature type="transmembrane region" description="Helical" evidence="15">
    <location>
        <begin position="6"/>
        <end position="30"/>
    </location>
</feature>
<evidence type="ECO:0000256" key="8">
    <source>
        <dbReference type="ARBA" id="ARBA00022741"/>
    </source>
</evidence>
<keyword evidence="4" id="KW-1003">Cell membrane</keyword>
<protein>
    <recommendedName>
        <fullName evidence="3">histidine kinase</fullName>
        <ecNumber evidence="3">2.7.13.3</ecNumber>
    </recommendedName>
</protein>
<dbReference type="Pfam" id="PF02518">
    <property type="entry name" value="HATPase_c"/>
    <property type="match status" value="1"/>
</dbReference>
<evidence type="ECO:0000256" key="13">
    <source>
        <dbReference type="ARBA" id="ARBA00023136"/>
    </source>
</evidence>
<keyword evidence="9" id="KW-0418">Kinase</keyword>
<dbReference type="InterPro" id="IPR036097">
    <property type="entry name" value="HisK_dim/P_sf"/>
</dbReference>